<dbReference type="KEGG" id="psic:J4E96_14370"/>
<feature type="compositionally biased region" description="Basic and acidic residues" evidence="1">
    <location>
        <begin position="1"/>
        <end position="10"/>
    </location>
</feature>
<dbReference type="RefSeq" id="WP_227422779.1">
    <property type="nucleotide sequence ID" value="NZ_CP071868.1"/>
</dbReference>
<proteinExistence type="predicted"/>
<protein>
    <submittedName>
        <fullName evidence="2">Uncharacterized protein</fullName>
    </submittedName>
</protein>
<name>A0A8A4ZCE3_9MICO</name>
<evidence type="ECO:0000313" key="2">
    <source>
        <dbReference type="EMBL" id="QTE28543.1"/>
    </source>
</evidence>
<keyword evidence="3" id="KW-1185">Reference proteome</keyword>
<sequence length="273" mass="29684">MKISLHKDGNFQHGPTPEVRATLRPGDRHALDRWSGAPEIGKRVRLALILRFREAELRPAADNLDPRCTRLPSPPVGSLLGLAVLLSDAPGVDEPPIPGWTVAVRLPRGGPGEALLAWSHIAEEPGARESALEQMASLGAQWKWSARGSAEPFGWSHGETEDGLRTVSEWALDSLVDLGDQNLAYLRTRLPDVRPLTAYQRELPLHVELCAVLEVGGIGKPVLYVDDRARCNHEALLEDVLTVLSALNENGPDGGWDELEDGTLTTGIAVQHD</sequence>
<evidence type="ECO:0000313" key="3">
    <source>
        <dbReference type="Proteomes" id="UP000663937"/>
    </source>
</evidence>
<dbReference type="Proteomes" id="UP000663937">
    <property type="component" value="Chromosome"/>
</dbReference>
<dbReference type="EMBL" id="CP071868">
    <property type="protein sequence ID" value="QTE28543.1"/>
    <property type="molecule type" value="Genomic_DNA"/>
</dbReference>
<dbReference type="AlphaFoldDB" id="A0A8A4ZCE3"/>
<evidence type="ECO:0000256" key="1">
    <source>
        <dbReference type="SAM" id="MobiDB-lite"/>
    </source>
</evidence>
<reference evidence="2" key="1">
    <citation type="submission" date="2021-03" db="EMBL/GenBank/DDBJ databases">
        <title>Pengzhenrongella sicca gen. nov., sp. nov., a new member of suborder Micrococcineae isolated from High-Arctic tundra soil.</title>
        <authorList>
            <person name="Peng F."/>
        </authorList>
    </citation>
    <scope>NUCLEOTIDE SEQUENCE</scope>
    <source>
        <strain evidence="2">LRZ-2</strain>
    </source>
</reference>
<gene>
    <name evidence="2" type="ORF">J4E96_14370</name>
</gene>
<organism evidence="2 3">
    <name type="scientific">Pengzhenrongella sicca</name>
    <dbReference type="NCBI Taxonomy" id="2819238"/>
    <lineage>
        <taxon>Bacteria</taxon>
        <taxon>Bacillati</taxon>
        <taxon>Actinomycetota</taxon>
        <taxon>Actinomycetes</taxon>
        <taxon>Micrococcales</taxon>
        <taxon>Pengzhenrongella</taxon>
    </lineage>
</organism>
<feature type="region of interest" description="Disordered" evidence="1">
    <location>
        <begin position="1"/>
        <end position="22"/>
    </location>
</feature>
<accession>A0A8A4ZCE3</accession>